<dbReference type="Pfam" id="PF19920">
    <property type="entry name" value="bpX4"/>
    <property type="match status" value="1"/>
</dbReference>
<keyword evidence="3" id="KW-1185">Reference proteome</keyword>
<protein>
    <recommendedName>
        <fullName evidence="1">MoxR-vWA-beta-propeller ternary system domain-containing protein</fullName>
    </recommendedName>
</protein>
<dbReference type="EMBL" id="JAGETX010000001">
    <property type="protein sequence ID" value="MBO3269467.1"/>
    <property type="molecule type" value="Genomic_DNA"/>
</dbReference>
<evidence type="ECO:0000313" key="2">
    <source>
        <dbReference type="EMBL" id="MBO3269467.1"/>
    </source>
</evidence>
<name>A0ABS3T742_9BACT</name>
<organism evidence="2 3">
    <name type="scientific">Hymenobacter defluvii</name>
    <dbReference type="NCBI Taxonomy" id="2054411"/>
    <lineage>
        <taxon>Bacteria</taxon>
        <taxon>Pseudomonadati</taxon>
        <taxon>Bacteroidota</taxon>
        <taxon>Cytophagia</taxon>
        <taxon>Cytophagales</taxon>
        <taxon>Hymenobacteraceae</taxon>
        <taxon>Hymenobacter</taxon>
    </lineage>
</organism>
<evidence type="ECO:0000313" key="3">
    <source>
        <dbReference type="Proteomes" id="UP000670527"/>
    </source>
</evidence>
<gene>
    <name evidence="2" type="ORF">J4D97_02310</name>
</gene>
<dbReference type="RefSeq" id="WP_208306196.1">
    <property type="nucleotide sequence ID" value="NZ_JAGETX010000001.1"/>
</dbReference>
<proteinExistence type="predicted"/>
<reference evidence="2 3" key="1">
    <citation type="submission" date="2021-03" db="EMBL/GenBank/DDBJ databases">
        <authorList>
            <person name="Kim M.K."/>
        </authorList>
    </citation>
    <scope>NUCLEOTIDE SEQUENCE [LARGE SCALE GENOMIC DNA]</scope>
    <source>
        <strain evidence="2 3">BT507</strain>
    </source>
</reference>
<comment type="caution">
    <text evidence="2">The sequence shown here is derived from an EMBL/GenBank/DDBJ whole genome shotgun (WGS) entry which is preliminary data.</text>
</comment>
<accession>A0ABS3T742</accession>
<dbReference type="Proteomes" id="UP000670527">
    <property type="component" value="Unassembled WGS sequence"/>
</dbReference>
<feature type="domain" description="MoxR-vWA-beta-propeller ternary system" evidence="1">
    <location>
        <begin position="4"/>
        <end position="202"/>
    </location>
</feature>
<evidence type="ECO:0000259" key="1">
    <source>
        <dbReference type="Pfam" id="PF19920"/>
    </source>
</evidence>
<dbReference type="InterPro" id="IPR045549">
    <property type="entry name" value="bpX4"/>
</dbReference>
<sequence>MLLTPFLRDLVSTGAVTLTSQPSAFEADDLHAADTLLADYHAEDALELPGTVPAFAAPAAHWAAQYVYHTLQLALVRELDEDMMQQYLPAYTGDVTPETIYSVDLTFRYLPDLLRLAKGLAPGDALVAQLQDIARQWPFSFVGHPEVDAAAEAAVLSHPALQLAYVDRIIRQQDQQRARQPHLLPLVRAALGGHAATLWPDFHDFILFAV</sequence>